<evidence type="ECO:0000313" key="2">
    <source>
        <dbReference type="Proteomes" id="UP001153331"/>
    </source>
</evidence>
<comment type="caution">
    <text evidence="1">The sequence shown here is derived from an EMBL/GenBank/DDBJ whole genome shotgun (WGS) entry which is preliminary data.</text>
</comment>
<name>A0ACC2HVQ2_9PLEO</name>
<organism evidence="1 2">
    <name type="scientific">Boeremia exigua</name>
    <dbReference type="NCBI Taxonomy" id="749465"/>
    <lineage>
        <taxon>Eukaryota</taxon>
        <taxon>Fungi</taxon>
        <taxon>Dikarya</taxon>
        <taxon>Ascomycota</taxon>
        <taxon>Pezizomycotina</taxon>
        <taxon>Dothideomycetes</taxon>
        <taxon>Pleosporomycetidae</taxon>
        <taxon>Pleosporales</taxon>
        <taxon>Pleosporineae</taxon>
        <taxon>Didymellaceae</taxon>
        <taxon>Boeremia</taxon>
    </lineage>
</organism>
<proteinExistence type="predicted"/>
<dbReference type="EMBL" id="JAPHNI010001055">
    <property type="protein sequence ID" value="KAJ8106883.1"/>
    <property type="molecule type" value="Genomic_DNA"/>
</dbReference>
<sequence length="530" mass="57000">MSDERRPRSRFDSDEPERPARSRFDTDRRSRSPARREPEAHRERSPVAREATDSPANAGAKNKAAAAAAAAARINAQIQAKKGIQHVDVPPIRSAPTPPVVQSPSVKPNEAVVSEVYQQDGDYIKDIEINDLRNRYTLTKGAVQKRIKDDTGADVTTRGEYYPDKSMATAANPPLYLRVTSTSKEGLDQAVKMIEEMLTQELPNLVDERRFRRREPENFERDEFGRRKWPEEKLFVGLEPISGFNLRAQVVGRGGDNVKYIQQETSCKVQIKGRGSGFMEPQSGQESEEPMYLHIAGPRPEGVAKAKELCSELLEKVKADYQTFKERPPPNRYGDRDSYGGGRGYGDRGERGDRGDRGDRDRSQSYGYGGGSAYGGGYGAQNGAADTPATPGGAADPNAQAADYNAQYAQWAAYYAANPAEDPYAAYGGFAAVMAQYSQGYGQYYGQGYTAGQTQSPAPGAGAAAPPPPPPAEPAGYGAPPPPPPPAGSPGAGYGAVPPPPGLSQLLQLKAPTNGASARLAFSDIKLGSG</sequence>
<reference evidence="1" key="1">
    <citation type="submission" date="2022-11" db="EMBL/GenBank/DDBJ databases">
        <title>Genome Sequence of Boeremia exigua.</title>
        <authorList>
            <person name="Buettner E."/>
        </authorList>
    </citation>
    <scope>NUCLEOTIDE SEQUENCE</scope>
    <source>
        <strain evidence="1">CU02</strain>
    </source>
</reference>
<dbReference type="Proteomes" id="UP001153331">
    <property type="component" value="Unassembled WGS sequence"/>
</dbReference>
<evidence type="ECO:0000313" key="1">
    <source>
        <dbReference type="EMBL" id="KAJ8106883.1"/>
    </source>
</evidence>
<accession>A0ACC2HVQ2</accession>
<protein>
    <submittedName>
        <fullName evidence="1">Uncharacterized protein</fullName>
    </submittedName>
</protein>
<keyword evidence="2" id="KW-1185">Reference proteome</keyword>
<gene>
    <name evidence="1" type="ORF">OPT61_g9248</name>
</gene>